<organism evidence="1 2">
    <name type="scientific">Vibrio cholerae</name>
    <dbReference type="NCBI Taxonomy" id="666"/>
    <lineage>
        <taxon>Bacteria</taxon>
        <taxon>Pseudomonadati</taxon>
        <taxon>Pseudomonadota</taxon>
        <taxon>Gammaproteobacteria</taxon>
        <taxon>Vibrionales</taxon>
        <taxon>Vibrionaceae</taxon>
        <taxon>Vibrio</taxon>
    </lineage>
</organism>
<dbReference type="Proteomes" id="UP000046067">
    <property type="component" value="Unassembled WGS sequence"/>
</dbReference>
<dbReference type="AlphaFoldDB" id="A0A655URW1"/>
<accession>A0A655URW1</accession>
<proteinExistence type="predicted"/>
<protein>
    <submittedName>
        <fullName evidence="1">Uncharacterized protein</fullName>
    </submittedName>
</protein>
<reference evidence="1 2" key="1">
    <citation type="submission" date="2015-07" db="EMBL/GenBank/DDBJ databases">
        <authorList>
            <consortium name="Pathogen Informatics"/>
        </authorList>
    </citation>
    <scope>NUCLEOTIDE SEQUENCE [LARGE SCALE GENOMIC DNA]</scope>
    <source>
        <strain evidence="1 2">A325</strain>
    </source>
</reference>
<name>A0A655URW1_VIBCL</name>
<dbReference type="EMBL" id="CWQJ01000001">
    <property type="protein sequence ID" value="CSB54428.1"/>
    <property type="molecule type" value="Genomic_DNA"/>
</dbReference>
<evidence type="ECO:0000313" key="1">
    <source>
        <dbReference type="EMBL" id="CSB54428.1"/>
    </source>
</evidence>
<sequence length="65" mass="7894">MSEIKTGKFYFHRFINHQWTLAVDHHLLLFHQRHHDVREVHARKLHIAGHHMLNKSRVAVDFTFT</sequence>
<evidence type="ECO:0000313" key="2">
    <source>
        <dbReference type="Proteomes" id="UP000046067"/>
    </source>
</evidence>
<gene>
    <name evidence="1" type="ORF">ERS013201_00209</name>
</gene>